<comment type="caution">
    <text evidence="2">The sequence shown here is derived from an EMBL/GenBank/DDBJ whole genome shotgun (WGS) entry which is preliminary data.</text>
</comment>
<dbReference type="Pfam" id="PF06691">
    <property type="entry name" value="DUF1189"/>
    <property type="match status" value="1"/>
</dbReference>
<organism evidence="2 3">
    <name type="scientific">Cerasibacillus terrae</name>
    <dbReference type="NCBI Taxonomy" id="2498845"/>
    <lineage>
        <taxon>Bacteria</taxon>
        <taxon>Bacillati</taxon>
        <taxon>Bacillota</taxon>
        <taxon>Bacilli</taxon>
        <taxon>Bacillales</taxon>
        <taxon>Bacillaceae</taxon>
        <taxon>Cerasibacillus</taxon>
    </lineage>
</organism>
<feature type="transmembrane region" description="Helical" evidence="1">
    <location>
        <begin position="136"/>
        <end position="155"/>
    </location>
</feature>
<evidence type="ECO:0000256" key="1">
    <source>
        <dbReference type="SAM" id="Phobius"/>
    </source>
</evidence>
<evidence type="ECO:0000313" key="3">
    <source>
        <dbReference type="Proteomes" id="UP000321574"/>
    </source>
</evidence>
<feature type="transmembrane region" description="Helical" evidence="1">
    <location>
        <begin position="66"/>
        <end position="95"/>
    </location>
</feature>
<keyword evidence="1" id="KW-0812">Transmembrane</keyword>
<feature type="transmembrane region" description="Helical" evidence="1">
    <location>
        <begin position="107"/>
        <end position="130"/>
    </location>
</feature>
<keyword evidence="1" id="KW-0472">Membrane</keyword>
<dbReference type="OrthoDB" id="2884954at2"/>
<gene>
    <name evidence="2" type="ORF">FHP05_11210</name>
</gene>
<sequence>MIFWEAFIHSLSLPKKKSVFRLNRIGMDIVVFYLFILLLIISLPTLVDVLIHESELTARMNTLFKIIYFFIFSYLPLTISIFLLFSLIAYIGLGISKLMQRKLHYAILWKMSAFVSTIPFLIYTTASLFYPVDDRWILALIPYTLLFLVKIISIYPKRKSKNAKN</sequence>
<dbReference type="Proteomes" id="UP000321574">
    <property type="component" value="Unassembled WGS sequence"/>
</dbReference>
<protein>
    <submittedName>
        <fullName evidence="2">DUF1189 domain-containing protein</fullName>
    </submittedName>
</protein>
<keyword evidence="3" id="KW-1185">Reference proteome</keyword>
<dbReference type="AlphaFoldDB" id="A0A5C8NRB7"/>
<dbReference type="RefSeq" id="WP_147668286.1">
    <property type="nucleotide sequence ID" value="NZ_VDUW01000008.1"/>
</dbReference>
<feature type="transmembrane region" description="Helical" evidence="1">
    <location>
        <begin position="25"/>
        <end position="46"/>
    </location>
</feature>
<proteinExistence type="predicted"/>
<reference evidence="2 3" key="1">
    <citation type="submission" date="2019-06" db="EMBL/GenBank/DDBJ databases">
        <title>Cerasibacillus sp. nov., isolated from maize field.</title>
        <authorList>
            <person name="Lin S.-Y."/>
            <person name="Tsai C.-F."/>
            <person name="Young C.-C."/>
        </authorList>
    </citation>
    <scope>NUCLEOTIDE SEQUENCE [LARGE SCALE GENOMIC DNA]</scope>
    <source>
        <strain evidence="2 3">CC-CFT480</strain>
    </source>
</reference>
<keyword evidence="1" id="KW-1133">Transmembrane helix</keyword>
<dbReference type="InterPro" id="IPR009574">
    <property type="entry name" value="DUF1189"/>
</dbReference>
<evidence type="ECO:0000313" key="2">
    <source>
        <dbReference type="EMBL" id="TXL63375.1"/>
    </source>
</evidence>
<name>A0A5C8NRB7_9BACI</name>
<accession>A0A5C8NRB7</accession>
<dbReference type="EMBL" id="VDUW01000008">
    <property type="protein sequence ID" value="TXL63375.1"/>
    <property type="molecule type" value="Genomic_DNA"/>
</dbReference>